<protein>
    <submittedName>
        <fullName evidence="1">Uncharacterized protein</fullName>
    </submittedName>
</protein>
<comment type="caution">
    <text evidence="1">The sequence shown here is derived from an EMBL/GenBank/DDBJ whole genome shotgun (WGS) entry which is preliminary data.</text>
</comment>
<reference evidence="2" key="1">
    <citation type="journal article" date="2022" name="Mol. Ecol. Resour.">
        <title>The genomes of chicory, endive, great burdock and yacon provide insights into Asteraceae palaeo-polyploidization history and plant inulin production.</title>
        <authorList>
            <person name="Fan W."/>
            <person name="Wang S."/>
            <person name="Wang H."/>
            <person name="Wang A."/>
            <person name="Jiang F."/>
            <person name="Liu H."/>
            <person name="Zhao H."/>
            <person name="Xu D."/>
            <person name="Zhang Y."/>
        </authorList>
    </citation>
    <scope>NUCLEOTIDE SEQUENCE [LARGE SCALE GENOMIC DNA]</scope>
    <source>
        <strain evidence="2">cv. Niubang</strain>
    </source>
</reference>
<sequence>MLGDVVRLIKEHNNECLDLNKDIFRCLDVMHSQIDNLRAPISDSLDAVLKEVIRLNDNNTSLTMSIAALKATSDARDQDLINLRHQASAHEAINSQVLSALQSINRRLDSLPAAVAQYYVGSLDIDITEFAFTPDDRTTLDRIDKRLGRVSAKAGMSSPTRTEGEKAVEGEQITPHSIISSTSQGEPSSAAPTDTEHAETATAEEKGTDHPKVVEESEGEKMPKKDKGKTKLTPDEVAAEEKHFKDALIKKAVDGGGIHLTPPKITSPSLGLSEEEIQGAKLAQMAHDKDSELALEIAKEEANLNKVFTNAIKAQESALEGSAKRNEEIKAKCIEWYRKSLSQRRCLDKIIDVKIIRPSASYNAIRLSITREDASLLVDRLDSLVQFGVSELMEIAICLEKSRSALKPEVEKYLADVQSKFSSYRRTYKIIHTPAEEQIIDNLKSVLPPPSKPKSKSKREDVFAQMAREGKVPDTSNLDLTNPTLVSHPSTSVLSEPIHGIFFNDAFGQTCFFRMTQIPIVDTTFLHEIIQIIPINAGDIYMAATSELVQWKI</sequence>
<organism evidence="1 2">
    <name type="scientific">Arctium lappa</name>
    <name type="common">Greater burdock</name>
    <name type="synonym">Lappa major</name>
    <dbReference type="NCBI Taxonomy" id="4217"/>
    <lineage>
        <taxon>Eukaryota</taxon>
        <taxon>Viridiplantae</taxon>
        <taxon>Streptophyta</taxon>
        <taxon>Embryophyta</taxon>
        <taxon>Tracheophyta</taxon>
        <taxon>Spermatophyta</taxon>
        <taxon>Magnoliopsida</taxon>
        <taxon>eudicotyledons</taxon>
        <taxon>Gunneridae</taxon>
        <taxon>Pentapetalae</taxon>
        <taxon>asterids</taxon>
        <taxon>campanulids</taxon>
        <taxon>Asterales</taxon>
        <taxon>Asteraceae</taxon>
        <taxon>Carduoideae</taxon>
        <taxon>Cardueae</taxon>
        <taxon>Arctiinae</taxon>
        <taxon>Arctium</taxon>
    </lineage>
</organism>
<evidence type="ECO:0000313" key="2">
    <source>
        <dbReference type="Proteomes" id="UP001055879"/>
    </source>
</evidence>
<proteinExistence type="predicted"/>
<reference evidence="1 2" key="2">
    <citation type="journal article" date="2022" name="Mol. Ecol. Resour.">
        <title>The genomes of chicory, endive, great burdock and yacon provide insights into Asteraceae paleo-polyploidization history and plant inulin production.</title>
        <authorList>
            <person name="Fan W."/>
            <person name="Wang S."/>
            <person name="Wang H."/>
            <person name="Wang A."/>
            <person name="Jiang F."/>
            <person name="Liu H."/>
            <person name="Zhao H."/>
            <person name="Xu D."/>
            <person name="Zhang Y."/>
        </authorList>
    </citation>
    <scope>NUCLEOTIDE SEQUENCE [LARGE SCALE GENOMIC DNA]</scope>
    <source>
        <strain evidence="2">cv. Niubang</strain>
    </source>
</reference>
<gene>
    <name evidence="1" type="ORF">L6452_28977</name>
</gene>
<accession>A0ACB8ZFL5</accession>
<evidence type="ECO:0000313" key="1">
    <source>
        <dbReference type="EMBL" id="KAI3696587.1"/>
    </source>
</evidence>
<dbReference type="Proteomes" id="UP001055879">
    <property type="component" value="Linkage Group LG10"/>
</dbReference>
<dbReference type="EMBL" id="CM042056">
    <property type="protein sequence ID" value="KAI3696587.1"/>
    <property type="molecule type" value="Genomic_DNA"/>
</dbReference>
<name>A0ACB8ZFL5_ARCLA</name>
<keyword evidence="2" id="KW-1185">Reference proteome</keyword>